<dbReference type="GO" id="GO:0006508">
    <property type="term" value="P:proteolysis"/>
    <property type="evidence" value="ECO:0007669"/>
    <property type="project" value="TreeGrafter"/>
</dbReference>
<feature type="transmembrane region" description="Helical" evidence="1">
    <location>
        <begin position="28"/>
        <end position="49"/>
    </location>
</feature>
<keyword evidence="1" id="KW-0472">Membrane</keyword>
<dbReference type="SUPFAM" id="SSF63737">
    <property type="entry name" value="Leukotriene A4 hydrolase N-terminal domain"/>
    <property type="match status" value="1"/>
</dbReference>
<dbReference type="PANTHER" id="PTHR11533:SF294">
    <property type="entry name" value="THYROTROPIN-RELEASING HORMONE-DEGRADING ECTOENZYME"/>
    <property type="match status" value="1"/>
</dbReference>
<evidence type="ECO:0000313" key="3">
    <source>
        <dbReference type="EMBL" id="KAK6644233.1"/>
    </source>
</evidence>
<accession>A0AAN8SCH8</accession>
<proteinExistence type="predicted"/>
<dbReference type="Pfam" id="PF17900">
    <property type="entry name" value="Peptidase_M1_N"/>
    <property type="match status" value="1"/>
</dbReference>
<dbReference type="GO" id="GO:0008270">
    <property type="term" value="F:zinc ion binding"/>
    <property type="evidence" value="ECO:0007669"/>
    <property type="project" value="TreeGrafter"/>
</dbReference>
<feature type="domain" description="Aminopeptidase N-like N-terminal" evidence="2">
    <location>
        <begin position="106"/>
        <end position="227"/>
    </location>
</feature>
<dbReference type="Proteomes" id="UP001372834">
    <property type="component" value="Unassembled WGS sequence"/>
</dbReference>
<dbReference type="GO" id="GO:0016020">
    <property type="term" value="C:membrane"/>
    <property type="evidence" value="ECO:0007669"/>
    <property type="project" value="TreeGrafter"/>
</dbReference>
<sequence length="229" mass="26659">MTRSREIFQMENHSSDKNNGFYVSKKQFFFCILFSVLGCVFVAWLSHYFTMKSLLEDDSVLVSHVNACNSLYEVEYEDDARPHGSSMDKIPKKEKMRNVRLPKSIVPDRYEIKLIPFIMENNFTFRGEVKILLNVTEDTSNVTLHANDLEIEPESVRLMDLESGNAIGVRSLSNDSETQFFVTHAEEDLRMGRQYQIEMKFLGHLNDELQGFYRSSYTVGNTKRFLLCF</sequence>
<dbReference type="GO" id="GO:0042277">
    <property type="term" value="F:peptide binding"/>
    <property type="evidence" value="ECO:0007669"/>
    <property type="project" value="TreeGrafter"/>
</dbReference>
<keyword evidence="1" id="KW-1133">Transmembrane helix</keyword>
<keyword evidence="1" id="KW-0812">Transmembrane</keyword>
<organism evidence="3 4">
    <name type="scientific">Polyplax serrata</name>
    <name type="common">Common mouse louse</name>
    <dbReference type="NCBI Taxonomy" id="468196"/>
    <lineage>
        <taxon>Eukaryota</taxon>
        <taxon>Metazoa</taxon>
        <taxon>Ecdysozoa</taxon>
        <taxon>Arthropoda</taxon>
        <taxon>Hexapoda</taxon>
        <taxon>Insecta</taxon>
        <taxon>Pterygota</taxon>
        <taxon>Neoptera</taxon>
        <taxon>Paraneoptera</taxon>
        <taxon>Psocodea</taxon>
        <taxon>Troctomorpha</taxon>
        <taxon>Phthiraptera</taxon>
        <taxon>Anoplura</taxon>
        <taxon>Polyplacidae</taxon>
        <taxon>Polyplax</taxon>
    </lineage>
</organism>
<comment type="caution">
    <text evidence="3">The sequence shown here is derived from an EMBL/GenBank/DDBJ whole genome shotgun (WGS) entry which is preliminary data.</text>
</comment>
<name>A0AAN8SCH8_POLSC</name>
<dbReference type="GO" id="GO:0043171">
    <property type="term" value="P:peptide catabolic process"/>
    <property type="evidence" value="ECO:0007669"/>
    <property type="project" value="TreeGrafter"/>
</dbReference>
<dbReference type="EMBL" id="JAWJWE010000001">
    <property type="protein sequence ID" value="KAK6644233.1"/>
    <property type="molecule type" value="Genomic_DNA"/>
</dbReference>
<dbReference type="AlphaFoldDB" id="A0AAN8SCH8"/>
<dbReference type="GO" id="GO:0070006">
    <property type="term" value="F:metalloaminopeptidase activity"/>
    <property type="evidence" value="ECO:0007669"/>
    <property type="project" value="TreeGrafter"/>
</dbReference>
<protein>
    <recommendedName>
        <fullName evidence="2">Aminopeptidase N-like N-terminal domain-containing protein</fullName>
    </recommendedName>
</protein>
<gene>
    <name evidence="3" type="ORF">RUM43_000500</name>
</gene>
<dbReference type="InterPro" id="IPR042097">
    <property type="entry name" value="Aminopeptidase_N-like_N_sf"/>
</dbReference>
<dbReference type="InterPro" id="IPR050344">
    <property type="entry name" value="Peptidase_M1_aminopeptidases"/>
</dbReference>
<dbReference type="GO" id="GO:0005615">
    <property type="term" value="C:extracellular space"/>
    <property type="evidence" value="ECO:0007669"/>
    <property type="project" value="TreeGrafter"/>
</dbReference>
<dbReference type="PANTHER" id="PTHR11533">
    <property type="entry name" value="PROTEASE M1 ZINC METALLOPROTEASE"/>
    <property type="match status" value="1"/>
</dbReference>
<dbReference type="Gene3D" id="2.60.40.1730">
    <property type="entry name" value="tricorn interacting facor f3 domain"/>
    <property type="match status" value="1"/>
</dbReference>
<dbReference type="InterPro" id="IPR045357">
    <property type="entry name" value="Aminopeptidase_N-like_N"/>
</dbReference>
<reference evidence="3 4" key="1">
    <citation type="submission" date="2023-10" db="EMBL/GenBank/DDBJ databases">
        <title>Genomes of two closely related lineages of the louse Polyplax serrata with different host specificities.</title>
        <authorList>
            <person name="Martinu J."/>
            <person name="Tarabai H."/>
            <person name="Stefka J."/>
            <person name="Hypsa V."/>
        </authorList>
    </citation>
    <scope>NUCLEOTIDE SEQUENCE [LARGE SCALE GENOMIC DNA]</scope>
    <source>
        <strain evidence="3">HR10_N</strain>
    </source>
</reference>
<evidence type="ECO:0000313" key="4">
    <source>
        <dbReference type="Proteomes" id="UP001372834"/>
    </source>
</evidence>
<evidence type="ECO:0000259" key="2">
    <source>
        <dbReference type="Pfam" id="PF17900"/>
    </source>
</evidence>
<dbReference type="GO" id="GO:0005737">
    <property type="term" value="C:cytoplasm"/>
    <property type="evidence" value="ECO:0007669"/>
    <property type="project" value="TreeGrafter"/>
</dbReference>
<evidence type="ECO:0000256" key="1">
    <source>
        <dbReference type="SAM" id="Phobius"/>
    </source>
</evidence>